<name>A0A1G9VPB0_9BURK</name>
<protein>
    <submittedName>
        <fullName evidence="2">Predicted nucleic acid-binding protein, contains PIN domain</fullName>
    </submittedName>
</protein>
<proteinExistence type="predicted"/>
<evidence type="ECO:0000313" key="2">
    <source>
        <dbReference type="EMBL" id="SDM74062.1"/>
    </source>
</evidence>
<dbReference type="AlphaFoldDB" id="A0A1G9VPB0"/>
<sequence length="136" mass="14648">MVVDTNIALDLLMFGDPATASLRRALDAGRLQWIATPPMRCELALVLAYPHIAARLQRQALDAVAVLAGFDARVRLLEEAPRAGCVCKDADDQKFIDLAAAHGALLLSKDRAVLRLRKRLAERHGAQVAAACPDGV</sequence>
<dbReference type="InterPro" id="IPR029060">
    <property type="entry name" value="PIN-like_dom_sf"/>
</dbReference>
<dbReference type="InterPro" id="IPR002850">
    <property type="entry name" value="PIN_toxin-like"/>
</dbReference>
<evidence type="ECO:0000313" key="3">
    <source>
        <dbReference type="Proteomes" id="UP000198552"/>
    </source>
</evidence>
<dbReference type="Pfam" id="PF13470">
    <property type="entry name" value="PIN_3"/>
    <property type="match status" value="1"/>
</dbReference>
<dbReference type="RefSeq" id="WP_245704113.1">
    <property type="nucleotide sequence ID" value="NZ_FNHP01000014.1"/>
</dbReference>
<evidence type="ECO:0000259" key="1">
    <source>
        <dbReference type="Pfam" id="PF13470"/>
    </source>
</evidence>
<dbReference type="EMBL" id="FNHP01000014">
    <property type="protein sequence ID" value="SDM74062.1"/>
    <property type="molecule type" value="Genomic_DNA"/>
</dbReference>
<dbReference type="InterPro" id="IPR002716">
    <property type="entry name" value="PIN_dom"/>
</dbReference>
<dbReference type="PANTHER" id="PTHR34610">
    <property type="entry name" value="SSL7007 PROTEIN"/>
    <property type="match status" value="1"/>
</dbReference>
<reference evidence="3" key="1">
    <citation type="submission" date="2016-10" db="EMBL/GenBank/DDBJ databases">
        <authorList>
            <person name="Varghese N."/>
            <person name="Submissions S."/>
        </authorList>
    </citation>
    <scope>NUCLEOTIDE SEQUENCE [LARGE SCALE GENOMIC DNA]</scope>
    <source>
        <strain evidence="3">EPL6</strain>
    </source>
</reference>
<accession>A0A1G9VPB0</accession>
<gene>
    <name evidence="2" type="ORF">SAMN05428957_11416</name>
</gene>
<dbReference type="PANTHER" id="PTHR34610:SF3">
    <property type="entry name" value="SSL7007 PROTEIN"/>
    <property type="match status" value="1"/>
</dbReference>
<organism evidence="2 3">
    <name type="scientific">Oryzisolibacter propanilivorax</name>
    <dbReference type="NCBI Taxonomy" id="1527607"/>
    <lineage>
        <taxon>Bacteria</taxon>
        <taxon>Pseudomonadati</taxon>
        <taxon>Pseudomonadota</taxon>
        <taxon>Betaproteobacteria</taxon>
        <taxon>Burkholderiales</taxon>
        <taxon>Comamonadaceae</taxon>
        <taxon>Oryzisolibacter</taxon>
    </lineage>
</organism>
<keyword evidence="3" id="KW-1185">Reference proteome</keyword>
<dbReference type="STRING" id="1527607.SAMN05428957_11416"/>
<dbReference type="Proteomes" id="UP000198552">
    <property type="component" value="Unassembled WGS sequence"/>
</dbReference>
<dbReference type="SUPFAM" id="SSF88723">
    <property type="entry name" value="PIN domain-like"/>
    <property type="match status" value="1"/>
</dbReference>
<feature type="domain" description="PIN" evidence="1">
    <location>
        <begin position="2"/>
        <end position="110"/>
    </location>
</feature>